<dbReference type="EMBL" id="HG964447">
    <property type="protein sequence ID" value="CDO91284.1"/>
    <property type="molecule type" value="Genomic_DNA"/>
</dbReference>
<protein>
    <submittedName>
        <fullName evidence="1">Uncharacterized protein</fullName>
    </submittedName>
</protein>
<dbReference type="Proteomes" id="UP000028880">
    <property type="component" value="Unassembled WGS sequence"/>
</dbReference>
<sequence length="587" mass="65489">MTVRGRPAVLPPSDHRRPKALAPQGLVVFHCNAAGRVKEYDFATLPVDEALQRSLAALFARRCVPQTWTTHRTSRGMWRQIVRFAEFLVEQPEHVRDLDDLSAAMVRRWRNSVVMLNDKRPFTEVALLLQEDPRLQCGPVADELVRRFRRAQSATQSYSHDEFQLIKVAARRTFRAALARIEHNARHLHRWQQGEFVGDSPDWLVGHALSVLADTGSMPEYTMKNARTKEGAHLLKKRYHGPLGGTRAEVTWQRLFLSRMEAAALGVLMMAEYGWNLSVIDGLAVPKASPDAGHDGRPTYRVALEKPRRGAGRYHESRNFTDDGAASAGRLITQALRATRFARALVEQMAPGTDRLIVWRTGNRGHVWVRGDRHPPVGDFRFGVSSFDASLWAQAQGLTGSPFRRGRRTVVALGRREPTQHSEQTFDRSYALVDKRVQAEAVEVIAAGAEDALGRAQKGVLVAELRDRPAAGDVETATADCADPASSPFATSPEDGCTASFLMCLACPNAHVHPGHHARLAHLHQALTNLRSVLPSKTWRRDWAEHHGRLEDLKTRLGDPLWEQALSQLTDTDRGLVDHLLVGVLDT</sequence>
<organism evidence="1">
    <name type="scientific">Mycobacterium triplex</name>
    <dbReference type="NCBI Taxonomy" id="47839"/>
    <lineage>
        <taxon>Bacteria</taxon>
        <taxon>Bacillati</taxon>
        <taxon>Actinomycetota</taxon>
        <taxon>Actinomycetes</taxon>
        <taxon>Mycobacteriales</taxon>
        <taxon>Mycobacteriaceae</taxon>
        <taxon>Mycobacterium</taxon>
        <taxon>Mycobacterium simiae complex</taxon>
    </lineage>
</organism>
<dbReference type="AlphaFoldDB" id="A0A024K651"/>
<dbReference type="HOGENOM" id="CLU_030567_0_0_11"/>
<proteinExistence type="predicted"/>
<gene>
    <name evidence="1" type="ORF">BN973_05691</name>
</gene>
<reference evidence="1" key="2">
    <citation type="submission" date="2014-04" db="EMBL/GenBank/DDBJ databases">
        <authorList>
            <person name="Urmite Genomes U."/>
        </authorList>
    </citation>
    <scope>NUCLEOTIDE SEQUENCE</scope>
    <source>
        <strain evidence="1">DSM 44626</strain>
    </source>
</reference>
<dbReference type="STRING" id="47839.BN973_05691"/>
<name>A0A024K651_9MYCO</name>
<accession>A0A024K651</accession>
<evidence type="ECO:0000313" key="1">
    <source>
        <dbReference type="EMBL" id="CDO91284.1"/>
    </source>
</evidence>
<reference evidence="1" key="1">
    <citation type="journal article" date="2014" name="Genome Announc.">
        <title>Draft Genome Sequence of Mycobacterium triplex DSM 44626.</title>
        <authorList>
            <person name="Sassi M."/>
            <person name="Croce O."/>
            <person name="Robert C."/>
            <person name="Raoult D."/>
            <person name="Drancourt M."/>
        </authorList>
    </citation>
    <scope>NUCLEOTIDE SEQUENCE [LARGE SCALE GENOMIC DNA]</scope>
    <source>
        <strain evidence="1">DSM 44626</strain>
    </source>
</reference>